<dbReference type="HAMAP" id="MF_01692">
    <property type="entry name" value="DapEL"/>
    <property type="match status" value="1"/>
</dbReference>
<sequence length="383" mass="41364">MSDSTINLAQVRRDLHAIPELALHEVQTQQYLKKTIAAFASDFLTIKEVPEVGTALLVRLAGSNPKKTIGYRVDIDALPIEEETGLPFASKHPGVMHACGHDIHMTVALGILAYFAKNQPKDNLIFIFQPAEESEAGGKRLYEAGALTGDFKPDELYALHDQPALPAGQIATKMGTLFAGTTEIHLQVVGQGGHAAYPHQAKDALVAAAAFVSQVQTVVSRNVDPIHGGVVTIGSFHAGTIGNVIAGEAKLAGTIRAFTQTDLEMMQKRVRAIADGIAVAFDVQMNLELIQGGYYPVENDPKTTAAFMAFMEENPEVDFAEAQPAMTGEDFGFLLNKFPGTMFWLGVGDPKHSLHDARLNPDERALNAGVQAMVAYFKQRMAQ</sequence>
<dbReference type="RefSeq" id="WP_083994321.1">
    <property type="nucleotide sequence ID" value="NZ_DF968078.1"/>
</dbReference>
<dbReference type="Proteomes" id="UP000064514">
    <property type="component" value="Unassembled WGS sequence"/>
</dbReference>
<feature type="active site" evidence="5">
    <location>
        <position position="74"/>
    </location>
</feature>
<dbReference type="GO" id="GO:0050118">
    <property type="term" value="F:N-acetyldiaminopimelate deacetylase activity"/>
    <property type="evidence" value="ECO:0007669"/>
    <property type="project" value="UniProtKB-UniRule"/>
</dbReference>
<dbReference type="EMBL" id="DF968078">
    <property type="protein sequence ID" value="GAP03634.1"/>
    <property type="molecule type" value="Genomic_DNA"/>
</dbReference>
<comment type="function">
    <text evidence="5">Catalyzes the conversion of N-acetyl-diaminopimelate to diaminopimelate and acetate.</text>
</comment>
<dbReference type="FunFam" id="3.30.70.360:FF:000001">
    <property type="entry name" value="N-acetyldiaminopimelate deacetylase"/>
    <property type="match status" value="1"/>
</dbReference>
<dbReference type="PIRSF" id="PIRSF005962">
    <property type="entry name" value="Pept_M20D_amidohydro"/>
    <property type="match status" value="1"/>
</dbReference>
<keyword evidence="3 5" id="KW-0220">Diaminopimelate biosynthesis</keyword>
<dbReference type="EC" id="3.5.1.47" evidence="5"/>
<protein>
    <recommendedName>
        <fullName evidence="5">N-acetyldiaminopimelate deacetylase</fullName>
        <ecNumber evidence="5">3.5.1.47</ecNumber>
    </recommendedName>
</protein>
<reference evidence="8" key="1">
    <citation type="journal article" date="2015" name="BMC Genomics">
        <title>Comparative genomics of Fructobacillus spp. and Leuconostoc spp. reveals niche-specific evolution of Fructobacillus spp.</title>
        <authorList>
            <person name="Endo A."/>
            <person name="Tanizawa Y."/>
            <person name="Tanaka N."/>
            <person name="Maeno S."/>
            <person name="Kumar H."/>
            <person name="Shiwa Y."/>
            <person name="Okada S."/>
            <person name="Yoshikawa H."/>
            <person name="Dicks L."/>
            <person name="Nakagawa J."/>
            <person name="Arita M."/>
        </authorList>
    </citation>
    <scope>NUCLEOTIDE SEQUENCE [LARGE SCALE GENOMIC DNA]</scope>
    <source>
        <strain evidence="8">F214-1</strain>
    </source>
</reference>
<name>A0A3F3GYE0_9LACO</name>
<comment type="cofactor">
    <cofactor evidence="6">
        <name>Mn(2+)</name>
        <dbReference type="ChEBI" id="CHEBI:29035"/>
    </cofactor>
    <text evidence="6">The Mn(2+) ion enhances activity.</text>
</comment>
<dbReference type="AlphaFoldDB" id="A0A3F3GYE0"/>
<keyword evidence="6" id="KW-0464">Manganese</keyword>
<comment type="similarity">
    <text evidence="5">Belongs to the peptidase M20A family. N-acetyldiaminopimelate deacetylase subfamily.</text>
</comment>
<dbReference type="PANTHER" id="PTHR11014:SF98">
    <property type="entry name" value="N-ACETYLDIAMINOPIMELATE DEACETYLASE"/>
    <property type="match status" value="1"/>
</dbReference>
<organism evidence="8">
    <name type="scientific">Fructobacillus tropaeoli</name>
    <dbReference type="NCBI Taxonomy" id="709323"/>
    <lineage>
        <taxon>Bacteria</taxon>
        <taxon>Bacillati</taxon>
        <taxon>Bacillota</taxon>
        <taxon>Bacilli</taxon>
        <taxon>Lactobacillales</taxon>
        <taxon>Lactobacillaceae</taxon>
        <taxon>Fructobacillus</taxon>
    </lineage>
</organism>
<comment type="pathway">
    <text evidence="5">Amino-acid biosynthesis; L-lysine biosynthesis via DAP pathway; LL-2,6-diaminopimelate from (S)-tetrahydrodipicolinate (acetylase route): step 3/3.</text>
</comment>
<gene>
    <name evidence="8" type="ORF">FTRO_0011790</name>
</gene>
<evidence type="ECO:0000256" key="4">
    <source>
        <dbReference type="ARBA" id="ARBA00023154"/>
    </source>
</evidence>
<feature type="binding site" evidence="6">
    <location>
        <position position="99"/>
    </location>
    <ligand>
        <name>Mn(2+)</name>
        <dbReference type="ChEBI" id="CHEBI:29035"/>
        <label>2</label>
    </ligand>
</feature>
<dbReference type="InterPro" id="IPR036264">
    <property type="entry name" value="Bact_exopeptidase_dim_dom"/>
</dbReference>
<comment type="catalytic activity">
    <reaction evidence="5">
        <text>N-acetyl-(2S,6S)-2,6-diaminopimelate + H2O = (2S,6S)-2,6-diaminopimelate + acetate</text>
        <dbReference type="Rhea" id="RHEA:20405"/>
        <dbReference type="ChEBI" id="CHEBI:15377"/>
        <dbReference type="ChEBI" id="CHEBI:30089"/>
        <dbReference type="ChEBI" id="CHEBI:57609"/>
        <dbReference type="ChEBI" id="CHEBI:58767"/>
        <dbReference type="EC" id="3.5.1.47"/>
    </reaction>
</comment>
<feature type="binding site" evidence="6">
    <location>
        <position position="133"/>
    </location>
    <ligand>
        <name>Mn(2+)</name>
        <dbReference type="ChEBI" id="CHEBI:29035"/>
        <label>2</label>
    </ligand>
</feature>
<evidence type="ECO:0000313" key="8">
    <source>
        <dbReference type="EMBL" id="GAP03634.1"/>
    </source>
</evidence>
<keyword evidence="4 5" id="KW-0457">Lysine biosynthesis</keyword>
<feature type="active site" description="Proton acceptor" evidence="5">
    <location>
        <position position="133"/>
    </location>
</feature>
<dbReference type="UniPathway" id="UPA00034">
    <property type="reaction ID" value="UER00024"/>
</dbReference>
<dbReference type="Gene3D" id="3.40.630.10">
    <property type="entry name" value="Zn peptidases"/>
    <property type="match status" value="1"/>
</dbReference>
<dbReference type="SUPFAM" id="SSF53187">
    <property type="entry name" value="Zn-dependent exopeptidases"/>
    <property type="match status" value="1"/>
</dbReference>
<dbReference type="STRING" id="709323.GCA_001047135_00177"/>
<evidence type="ECO:0000256" key="6">
    <source>
        <dbReference type="PIRSR" id="PIRSR005962-1"/>
    </source>
</evidence>
<dbReference type="Pfam" id="PF07687">
    <property type="entry name" value="M20_dimer"/>
    <property type="match status" value="1"/>
</dbReference>
<feature type="domain" description="Peptidase M20 dimerisation" evidence="7">
    <location>
        <begin position="180"/>
        <end position="276"/>
    </location>
</feature>
<keyword evidence="1 5" id="KW-0028">Amino-acid biosynthesis</keyword>
<keyword evidence="6" id="KW-0479">Metal-binding</keyword>
<dbReference type="CDD" id="cd05670">
    <property type="entry name" value="M20_Acy1_YkuR-like"/>
    <property type="match status" value="1"/>
</dbReference>
<feature type="binding site" evidence="6">
    <location>
        <position position="160"/>
    </location>
    <ligand>
        <name>Mn(2+)</name>
        <dbReference type="ChEBI" id="CHEBI:29035"/>
        <label>2</label>
    </ligand>
</feature>
<dbReference type="GO" id="GO:0019877">
    <property type="term" value="P:diaminopimelate biosynthetic process"/>
    <property type="evidence" value="ECO:0007669"/>
    <property type="project" value="UniProtKB-UniRule"/>
</dbReference>
<evidence type="ECO:0000259" key="7">
    <source>
        <dbReference type="Pfam" id="PF07687"/>
    </source>
</evidence>
<evidence type="ECO:0000256" key="2">
    <source>
        <dbReference type="ARBA" id="ARBA00022801"/>
    </source>
</evidence>
<dbReference type="InterPro" id="IPR011650">
    <property type="entry name" value="Peptidase_M20_dimer"/>
</dbReference>
<evidence type="ECO:0000256" key="1">
    <source>
        <dbReference type="ARBA" id="ARBA00022605"/>
    </source>
</evidence>
<dbReference type="InterPro" id="IPR023905">
    <property type="entry name" value="AcetylDAP_deacetylase"/>
</dbReference>
<accession>A0A3F3GYE0</accession>
<dbReference type="InterPro" id="IPR002933">
    <property type="entry name" value="Peptidase_M20"/>
</dbReference>
<dbReference type="GO" id="GO:0009089">
    <property type="term" value="P:lysine biosynthetic process via diaminopimelate"/>
    <property type="evidence" value="ECO:0007669"/>
    <property type="project" value="UniProtKB-UniRule"/>
</dbReference>
<dbReference type="GO" id="GO:0046872">
    <property type="term" value="F:metal ion binding"/>
    <property type="evidence" value="ECO:0007669"/>
    <property type="project" value="UniProtKB-KW"/>
</dbReference>
<dbReference type="NCBIfam" id="TIGR01891">
    <property type="entry name" value="amidohydrolases"/>
    <property type="match status" value="1"/>
</dbReference>
<evidence type="ECO:0000256" key="5">
    <source>
        <dbReference type="HAMAP-Rule" id="MF_01692"/>
    </source>
</evidence>
<feature type="binding site" evidence="6">
    <location>
        <position position="101"/>
    </location>
    <ligand>
        <name>Mn(2+)</name>
        <dbReference type="ChEBI" id="CHEBI:29035"/>
        <label>2</label>
    </ligand>
</feature>
<dbReference type="Gene3D" id="3.30.70.360">
    <property type="match status" value="1"/>
</dbReference>
<keyword evidence="2 5" id="KW-0378">Hydrolase</keyword>
<dbReference type="Pfam" id="PF01546">
    <property type="entry name" value="Peptidase_M20"/>
    <property type="match status" value="1"/>
</dbReference>
<dbReference type="PANTHER" id="PTHR11014">
    <property type="entry name" value="PEPTIDASE M20 FAMILY MEMBER"/>
    <property type="match status" value="1"/>
</dbReference>
<proteinExistence type="inferred from homology"/>
<dbReference type="InterPro" id="IPR017439">
    <property type="entry name" value="Amidohydrolase"/>
</dbReference>
<feature type="binding site" evidence="6">
    <location>
        <position position="355"/>
    </location>
    <ligand>
        <name>Mn(2+)</name>
        <dbReference type="ChEBI" id="CHEBI:29035"/>
        <label>2</label>
    </ligand>
</feature>
<evidence type="ECO:0000256" key="3">
    <source>
        <dbReference type="ARBA" id="ARBA00022915"/>
    </source>
</evidence>
<dbReference type="SUPFAM" id="SSF55031">
    <property type="entry name" value="Bacterial exopeptidase dimerisation domain"/>
    <property type="match status" value="1"/>
</dbReference>